<reference evidence="1 2" key="1">
    <citation type="journal article" date="2003" name="Genome Res.">
        <title>Comparative complete genome sequence analysis of the amino acid replacements responsible for the thermostability of Corynebacterium efficiens.</title>
        <authorList>
            <person name="Nishio Y."/>
            <person name="Nakamura Y."/>
            <person name="Kawarabayasi Y."/>
            <person name="Usuda Y."/>
            <person name="Kimura E."/>
            <person name="Sugimoto S."/>
            <person name="Matsui K."/>
            <person name="Yamagishi A."/>
            <person name="Kikuchi H."/>
            <person name="Ikeo K."/>
            <person name="Gojobori T."/>
        </authorList>
    </citation>
    <scope>NUCLEOTIDE SEQUENCE [LARGE SCALE GENOMIC DNA]</scope>
    <source>
        <strain evidence="2">DSM 44549 / YS-314 / AJ 12310 / JCM 11189 / NBRC 100395</strain>
    </source>
</reference>
<name>Q8FRZ1_COREF</name>
<protein>
    <submittedName>
        <fullName evidence="1">Uncharacterized protein</fullName>
    </submittedName>
</protein>
<evidence type="ECO:0000313" key="2">
    <source>
        <dbReference type="Proteomes" id="UP000001409"/>
    </source>
</evidence>
<dbReference type="EMBL" id="BA000035">
    <property type="protein sequence ID" value="BAC17427.1"/>
    <property type="molecule type" value="Genomic_DNA"/>
</dbReference>
<evidence type="ECO:0000313" key="1">
    <source>
        <dbReference type="EMBL" id="BAC17427.1"/>
    </source>
</evidence>
<proteinExistence type="predicted"/>
<dbReference type="Proteomes" id="UP000001409">
    <property type="component" value="Chromosome"/>
</dbReference>
<sequence>MVDSIGCVIQTTVDGLNPLRLVCAGGGGVQLAHLLLNCGADGLEQWLECRARDGGDSTQGGEQSDQAGGRGIQALLQERGGTVISAAVAVVAAAITDAAVVDASATVAGTVRDVHVEGDRVATCGVGCGDGDGEGAGLSRGTGNDTGVLVVVHTVWQTHDHDGGITRGDLDGDWGDRDVDGAIHIIDVTDVGGVDLLLHGEEEGLGHGAAIIDCGDGDGGDSGLGGGAGDLAGGVVVGHAVRQALNGDLSGIGGDLHLDRLDRGTDGTGLIIDVADGRSNCTRLFIRIGDGQGELLGGTSRVIGGGNRDVEGSDDGGGAGDLAGGVAVGHACWQTHNGDGGVVRGDVHINRGDGLVDKASLVVDVADGRSNGGILNGDGEGLRCGATCGGGGDSHLVGAHSCRGAGDGVGGGVVGHAGWQTINGDGGGGRGRRRDDRGNRITQGYGLICNRSQSRGCNPVGIRIHGCTGQRKINYTVKDVDAQCGDGESLIRTGDGGRCFIRASRVVARDLFANLWIRLIIEGDAQDVPVVQNRAEVAGQWADNIGNDILEESVDHTIGGFVKNFLDNVTNCAEDALKNRIDTRQTKSSQQREA</sequence>
<dbReference type="HOGENOM" id="CLU_459089_0_0_11"/>
<dbReference type="KEGG" id="cef:CE0617"/>
<organism evidence="1 2">
    <name type="scientific">Corynebacterium efficiens (strain DSM 44549 / YS-314 / AJ 12310 / JCM 11189 / NBRC 100395)</name>
    <dbReference type="NCBI Taxonomy" id="196164"/>
    <lineage>
        <taxon>Bacteria</taxon>
        <taxon>Bacillati</taxon>
        <taxon>Actinomycetota</taxon>
        <taxon>Actinomycetes</taxon>
        <taxon>Mycobacteriales</taxon>
        <taxon>Corynebacteriaceae</taxon>
        <taxon>Corynebacterium</taxon>
    </lineage>
</organism>
<accession>Q8FRZ1</accession>
<dbReference type="AlphaFoldDB" id="Q8FRZ1"/>
<keyword evidence="2" id="KW-1185">Reference proteome</keyword>